<dbReference type="EMBL" id="CP034279">
    <property type="protein sequence ID" value="QGV77246.1"/>
    <property type="molecule type" value="Genomic_DNA"/>
</dbReference>
<feature type="region of interest" description="Disordered" evidence="10">
    <location>
        <begin position="1"/>
        <end position="126"/>
    </location>
</feature>
<dbReference type="GO" id="GO:0006508">
    <property type="term" value="P:proteolysis"/>
    <property type="evidence" value="ECO:0007669"/>
    <property type="project" value="InterPro"/>
</dbReference>
<dbReference type="Proteomes" id="UP000422572">
    <property type="component" value="Chromosome"/>
</dbReference>
<organism evidence="12 13">
    <name type="scientific">Streptomyces ficellus</name>
    <dbReference type="NCBI Taxonomy" id="1977088"/>
    <lineage>
        <taxon>Bacteria</taxon>
        <taxon>Bacillati</taxon>
        <taxon>Actinomycetota</taxon>
        <taxon>Actinomycetes</taxon>
        <taxon>Kitasatosporales</taxon>
        <taxon>Streptomycetaceae</taxon>
        <taxon>Streptomyces</taxon>
    </lineage>
</organism>
<keyword evidence="2" id="KW-0732">Signal</keyword>
<evidence type="ECO:0000256" key="5">
    <source>
        <dbReference type="ARBA" id="ARBA00022984"/>
    </source>
</evidence>
<dbReference type="Pfam" id="PF00768">
    <property type="entry name" value="Peptidase_S11"/>
    <property type="match status" value="1"/>
</dbReference>
<keyword evidence="12" id="KW-0121">Carboxypeptidase</keyword>
<feature type="active site" description="Acyl-ester intermediate" evidence="7">
    <location>
        <position position="206"/>
    </location>
</feature>
<evidence type="ECO:0000256" key="10">
    <source>
        <dbReference type="SAM" id="MobiDB-lite"/>
    </source>
</evidence>
<evidence type="ECO:0000256" key="9">
    <source>
        <dbReference type="RuleBase" id="RU004016"/>
    </source>
</evidence>
<dbReference type="InterPro" id="IPR012338">
    <property type="entry name" value="Beta-lactam/transpept-like"/>
</dbReference>
<feature type="active site" description="Proton acceptor" evidence="7">
    <location>
        <position position="209"/>
    </location>
</feature>
<keyword evidence="6" id="KW-0961">Cell wall biogenesis/degradation</keyword>
<evidence type="ECO:0000256" key="1">
    <source>
        <dbReference type="ARBA" id="ARBA00007164"/>
    </source>
</evidence>
<keyword evidence="12" id="KW-0645">Protease</keyword>
<dbReference type="PRINTS" id="PR00725">
    <property type="entry name" value="DADACBPTASE1"/>
</dbReference>
<dbReference type="AlphaFoldDB" id="A0A6I6FLY9"/>
<evidence type="ECO:0000256" key="8">
    <source>
        <dbReference type="PIRSR" id="PIRSR618044-2"/>
    </source>
</evidence>
<keyword evidence="4" id="KW-0133">Cell shape</keyword>
<dbReference type="InterPro" id="IPR001967">
    <property type="entry name" value="Peptidase_S11_N"/>
</dbReference>
<keyword evidence="5" id="KW-0573">Peptidoglycan synthesis</keyword>
<feature type="domain" description="Peptidase S11 D-alanyl-D-alanine carboxypeptidase A N-terminal" evidence="11">
    <location>
        <begin position="202"/>
        <end position="404"/>
    </location>
</feature>
<dbReference type="KEGG" id="sfic:EIZ62_02500"/>
<sequence length="526" mass="53539">MTNAAPACPETPAQDDEPAPSTHEATRATAGERDASAEPVAEAATSPAEPADEPPTKAAAPPTEPRAEPAAKPATEPPAEPAAPPAKPAPAPAPAPPLAPVPAPAPSPLAEPGDARTQGEGPGRGASRWLRLGVPVVVLLAVVGATVQLVRPLPAPELRPALAPAYTFAGGTLEMPWPGEGQGAVEVDGVGVVGTYGDGRPAPIASVAKVMTAYVVLEGHPLTGDGTGPDITVDAAAEKEGRNASESRVPVAKGEKYSEKDMLRMLMLPSANNVARLLARWDSGSQDRFVDKMNDTARRLGMSDTTYTDPSGLDAATVSTAVDQVKLAKAAMREEVFREIVDSAHVTLPGSAGTITNSNSILSLPGVNGVKTGSSTPAGANLLWSADTVVDGRRHRVVGMVMGVRKGATLREKLGLAIGTYSRGLIEAAQKGVTSATVVEKGDVVGYVDDGLGGRTAVVATEGLRAVGWPGLKVRPRLTAGGETIPRSARAGTVVGEVSAGGARVAVALRDDLVEPGAGDRLVRLG</sequence>
<dbReference type="Gene3D" id="3.40.710.10">
    <property type="entry name" value="DD-peptidase/beta-lactamase superfamily"/>
    <property type="match status" value="1"/>
</dbReference>
<proteinExistence type="inferred from homology"/>
<feature type="compositionally biased region" description="Pro residues" evidence="10">
    <location>
        <begin position="75"/>
        <end position="109"/>
    </location>
</feature>
<dbReference type="GO" id="GO:0009252">
    <property type="term" value="P:peptidoglycan biosynthetic process"/>
    <property type="evidence" value="ECO:0007669"/>
    <property type="project" value="UniProtKB-KW"/>
</dbReference>
<comment type="similarity">
    <text evidence="1 9">Belongs to the peptidase S11 family.</text>
</comment>
<evidence type="ECO:0000313" key="13">
    <source>
        <dbReference type="Proteomes" id="UP000422572"/>
    </source>
</evidence>
<dbReference type="PANTHER" id="PTHR21581:SF33">
    <property type="entry name" value="D-ALANYL-D-ALANINE CARBOXYPEPTIDASE DACB"/>
    <property type="match status" value="1"/>
</dbReference>
<evidence type="ECO:0000256" key="7">
    <source>
        <dbReference type="PIRSR" id="PIRSR618044-1"/>
    </source>
</evidence>
<gene>
    <name evidence="12" type="ORF">EIZ62_02500</name>
</gene>
<evidence type="ECO:0000256" key="6">
    <source>
        <dbReference type="ARBA" id="ARBA00023316"/>
    </source>
</evidence>
<feature type="compositionally biased region" description="Basic and acidic residues" evidence="10">
    <location>
        <begin position="24"/>
        <end position="36"/>
    </location>
</feature>
<feature type="active site" evidence="7">
    <location>
        <position position="270"/>
    </location>
</feature>
<protein>
    <submittedName>
        <fullName evidence="12">D-alanyl-D-alanine carboxypeptidase</fullName>
    </submittedName>
</protein>
<dbReference type="InterPro" id="IPR018044">
    <property type="entry name" value="Peptidase_S11"/>
</dbReference>
<keyword evidence="13" id="KW-1185">Reference proteome</keyword>
<dbReference type="SUPFAM" id="SSF56601">
    <property type="entry name" value="beta-lactamase/transpeptidase-like"/>
    <property type="match status" value="1"/>
</dbReference>
<dbReference type="GO" id="GO:0009002">
    <property type="term" value="F:serine-type D-Ala-D-Ala carboxypeptidase activity"/>
    <property type="evidence" value="ECO:0007669"/>
    <property type="project" value="InterPro"/>
</dbReference>
<reference evidence="12 13" key="1">
    <citation type="submission" date="2018-12" db="EMBL/GenBank/DDBJ databases">
        <title>Complete genome sequence of Streptomyces ficellus NRRL8067, the producer of ficellomycin, feldamycin and nojirimycin.</title>
        <authorList>
            <person name="Zhang H."/>
            <person name="Yue R."/>
            <person name="Liu Y."/>
            <person name="Li M."/>
            <person name="Mu H."/>
            <person name="Zhang J."/>
        </authorList>
    </citation>
    <scope>NUCLEOTIDE SEQUENCE [LARGE SCALE GENOMIC DNA]</scope>
    <source>
        <strain evidence="12 13">NRRL 8067</strain>
    </source>
</reference>
<accession>A0A6I6FLY9</accession>
<keyword evidence="3" id="KW-0378">Hydrolase</keyword>
<evidence type="ECO:0000313" key="12">
    <source>
        <dbReference type="EMBL" id="QGV77246.1"/>
    </source>
</evidence>
<dbReference type="GO" id="GO:0071555">
    <property type="term" value="P:cell wall organization"/>
    <property type="evidence" value="ECO:0007669"/>
    <property type="project" value="UniProtKB-KW"/>
</dbReference>
<evidence type="ECO:0000256" key="2">
    <source>
        <dbReference type="ARBA" id="ARBA00022729"/>
    </source>
</evidence>
<feature type="binding site" evidence="8">
    <location>
        <position position="371"/>
    </location>
    <ligand>
        <name>substrate</name>
    </ligand>
</feature>
<dbReference type="GO" id="GO:0008360">
    <property type="term" value="P:regulation of cell shape"/>
    <property type="evidence" value="ECO:0007669"/>
    <property type="project" value="UniProtKB-KW"/>
</dbReference>
<evidence type="ECO:0000256" key="4">
    <source>
        <dbReference type="ARBA" id="ARBA00022960"/>
    </source>
</evidence>
<evidence type="ECO:0000256" key="3">
    <source>
        <dbReference type="ARBA" id="ARBA00022801"/>
    </source>
</evidence>
<evidence type="ECO:0000259" key="11">
    <source>
        <dbReference type="Pfam" id="PF00768"/>
    </source>
</evidence>
<name>A0A6I6FLY9_9ACTN</name>
<dbReference type="RefSeq" id="WP_156691067.1">
    <property type="nucleotide sequence ID" value="NZ_CP034279.1"/>
</dbReference>
<dbReference type="OrthoDB" id="3530815at2"/>
<dbReference type="PANTHER" id="PTHR21581">
    <property type="entry name" value="D-ALANYL-D-ALANINE CARBOXYPEPTIDASE"/>
    <property type="match status" value="1"/>
</dbReference>